<keyword evidence="5" id="KW-1185">Reference proteome</keyword>
<protein>
    <submittedName>
        <fullName evidence="4">Uncharacterized protein</fullName>
    </submittedName>
</protein>
<evidence type="ECO:0000313" key="4">
    <source>
        <dbReference type="EMBL" id="KAF3038170.1"/>
    </source>
</evidence>
<keyword evidence="2" id="KW-0812">Transmembrane</keyword>
<evidence type="ECO:0000313" key="5">
    <source>
        <dbReference type="Proteomes" id="UP000758155"/>
    </source>
</evidence>
<dbReference type="AlphaFoldDB" id="A0A9P4WPI2"/>
<accession>A0A9P4WPI2</accession>
<keyword evidence="2" id="KW-0472">Membrane</keyword>
<evidence type="ECO:0000256" key="2">
    <source>
        <dbReference type="SAM" id="Phobius"/>
    </source>
</evidence>
<dbReference type="EMBL" id="SWKV01000038">
    <property type="protein sequence ID" value="KAF3038170.1"/>
    <property type="molecule type" value="Genomic_DNA"/>
</dbReference>
<keyword evidence="3" id="KW-0732">Signal</keyword>
<feature type="chain" id="PRO_5040458372" evidence="3">
    <location>
        <begin position="19"/>
        <end position="302"/>
    </location>
</feature>
<comment type="caution">
    <text evidence="4">The sequence shown here is derived from an EMBL/GenBank/DDBJ whole genome shotgun (WGS) entry which is preliminary data.</text>
</comment>
<feature type="region of interest" description="Disordered" evidence="1">
    <location>
        <begin position="271"/>
        <end position="294"/>
    </location>
</feature>
<feature type="signal peptide" evidence="3">
    <location>
        <begin position="1"/>
        <end position="18"/>
    </location>
</feature>
<evidence type="ECO:0000256" key="1">
    <source>
        <dbReference type="SAM" id="MobiDB-lite"/>
    </source>
</evidence>
<name>A0A9P4WPI2_9PLEO</name>
<dbReference type="OrthoDB" id="3676331at2759"/>
<dbReference type="Proteomes" id="UP000758155">
    <property type="component" value="Unassembled WGS sequence"/>
</dbReference>
<evidence type="ECO:0000256" key="3">
    <source>
        <dbReference type="SAM" id="SignalP"/>
    </source>
</evidence>
<gene>
    <name evidence="4" type="ORF">E8E12_008004</name>
</gene>
<keyword evidence="2" id="KW-1133">Transmembrane helix</keyword>
<reference evidence="4" key="1">
    <citation type="submission" date="2019-04" db="EMBL/GenBank/DDBJ databases">
        <title>Sequencing of skin fungus with MAO and IRED activity.</title>
        <authorList>
            <person name="Marsaioli A.J."/>
            <person name="Bonatto J.M.C."/>
            <person name="Reis Junior O."/>
        </authorList>
    </citation>
    <scope>NUCLEOTIDE SEQUENCE</scope>
    <source>
        <strain evidence="4">28M1</strain>
    </source>
</reference>
<organism evidence="4 5">
    <name type="scientific">Didymella heteroderae</name>
    <dbReference type="NCBI Taxonomy" id="1769908"/>
    <lineage>
        <taxon>Eukaryota</taxon>
        <taxon>Fungi</taxon>
        <taxon>Dikarya</taxon>
        <taxon>Ascomycota</taxon>
        <taxon>Pezizomycotina</taxon>
        <taxon>Dothideomycetes</taxon>
        <taxon>Pleosporomycetidae</taxon>
        <taxon>Pleosporales</taxon>
        <taxon>Pleosporineae</taxon>
        <taxon>Didymellaceae</taxon>
        <taxon>Didymella</taxon>
    </lineage>
</organism>
<proteinExistence type="predicted"/>
<feature type="transmembrane region" description="Helical" evidence="2">
    <location>
        <begin position="184"/>
        <end position="211"/>
    </location>
</feature>
<sequence length="302" mass="33841">MHSCIIALVLVLASLSSALEISAPHQPPLLALQSTTAPISTCIERFTAYYYASYNYVFFNDPADPEFDFTIVTSHLKFYPHTLAQWLEERNFTVVAQSYAEDDWLCGWHVDRPVVVDGRRHGTIGWKRNDLRSKSDTLNSGNFSTAGATSRSYVPHAGPIKPSRLTIARVEAILRENTPWADMYYFRCMMLGIGCGMLGLSFVWYGLMCYAEVRRQQKKLRGSTDSDDIELDQIQVHDLSGSGMERMDKDEHTEAPKFDIEMAKPNAVKLSPSSIGSSVADPPPMYTLDGAGRSPVRVREMV</sequence>